<dbReference type="EMBL" id="POTW01000035">
    <property type="protein sequence ID" value="PZF82638.1"/>
    <property type="molecule type" value="Genomic_DNA"/>
</dbReference>
<name>A0A2W2BRE8_9ACTN</name>
<dbReference type="RefSeq" id="WP_111255650.1">
    <property type="nucleotide sequence ID" value="NZ_POTW01000035.1"/>
</dbReference>
<evidence type="ECO:0000313" key="3">
    <source>
        <dbReference type="Proteomes" id="UP000248764"/>
    </source>
</evidence>
<dbReference type="AlphaFoldDB" id="A0A2W2BRE8"/>
<comment type="caution">
    <text evidence="2">The sequence shown here is derived from an EMBL/GenBank/DDBJ whole genome shotgun (WGS) entry which is preliminary data.</text>
</comment>
<feature type="region of interest" description="Disordered" evidence="1">
    <location>
        <begin position="1"/>
        <end position="34"/>
    </location>
</feature>
<protein>
    <submittedName>
        <fullName evidence="2">Uncharacterized protein</fullName>
    </submittedName>
</protein>
<sequence>MSLGERPDERPLDLGVVGPPGDPGAEGDLEPADRTGHPWRRWALPAAALVVGGLLGGVVTDARNEAADLARVGVVAGASTWTPASRDEDGASADLQLMNIGARTVEIVGIEADGFAVAPGAGRFETVEAPVGDWVTVRQHGLVADCDSAAPAELRVHIRDDAGDEHTLTADQQPDYGGGLAMLWTSQCDFGAGYVQFTGPGYTRAEETSVVQTVPLMNYAGRHARVTHLVPMAPGMTATPPEVPIELDGNEVTQVEIVWTVDDCAAATTMGGADGQIEYTVTSGTMQLPERYPLDGPTMVELVRLAGRVCGSP</sequence>
<keyword evidence="3" id="KW-1185">Reference proteome</keyword>
<organism evidence="2 3">
    <name type="scientific">Jiangella anatolica</name>
    <dbReference type="NCBI Taxonomy" id="2670374"/>
    <lineage>
        <taxon>Bacteria</taxon>
        <taxon>Bacillati</taxon>
        <taxon>Actinomycetota</taxon>
        <taxon>Actinomycetes</taxon>
        <taxon>Jiangellales</taxon>
        <taxon>Jiangellaceae</taxon>
        <taxon>Jiangella</taxon>
    </lineage>
</organism>
<dbReference type="Proteomes" id="UP000248764">
    <property type="component" value="Unassembled WGS sequence"/>
</dbReference>
<gene>
    <name evidence="2" type="ORF">C1I92_16015</name>
</gene>
<evidence type="ECO:0000256" key="1">
    <source>
        <dbReference type="SAM" id="MobiDB-lite"/>
    </source>
</evidence>
<proteinExistence type="predicted"/>
<evidence type="ECO:0000313" key="2">
    <source>
        <dbReference type="EMBL" id="PZF82638.1"/>
    </source>
</evidence>
<reference evidence="2 3" key="1">
    <citation type="submission" date="2018-01" db="EMBL/GenBank/DDBJ databases">
        <title>Draft genome sequence of Jiangella sp. GTF31.</title>
        <authorList>
            <person name="Sahin N."/>
            <person name="Ay H."/>
            <person name="Saygin H."/>
        </authorList>
    </citation>
    <scope>NUCLEOTIDE SEQUENCE [LARGE SCALE GENOMIC DNA]</scope>
    <source>
        <strain evidence="2 3">GTF31</strain>
    </source>
</reference>
<accession>A0A2W2BRE8</accession>
<feature type="compositionally biased region" description="Basic and acidic residues" evidence="1">
    <location>
        <begin position="1"/>
        <end position="12"/>
    </location>
</feature>